<dbReference type="EMBL" id="FPJO01000012">
    <property type="protein sequence ID" value="SFY16513.1"/>
    <property type="molecule type" value="Genomic_DNA"/>
</dbReference>
<dbReference type="Proteomes" id="UP000181909">
    <property type="component" value="Unassembled WGS sequence"/>
</dbReference>
<dbReference type="InterPro" id="IPR035992">
    <property type="entry name" value="Ricin_B-like_lectins"/>
</dbReference>
<gene>
    <name evidence="1" type="ORF">SAMN02787144_101253</name>
</gene>
<reference evidence="1 2" key="1">
    <citation type="submission" date="2016-11" db="EMBL/GenBank/DDBJ databases">
        <authorList>
            <person name="Jaros S."/>
            <person name="Januszkiewicz K."/>
            <person name="Wedrychowicz H."/>
        </authorList>
    </citation>
    <scope>NUCLEOTIDE SEQUENCE [LARGE SCALE GENOMIC DNA]</scope>
    <source>
        <strain evidence="1 2">OK807</strain>
    </source>
</reference>
<evidence type="ECO:0000313" key="2">
    <source>
        <dbReference type="Proteomes" id="UP000181909"/>
    </source>
</evidence>
<protein>
    <recommendedName>
        <fullName evidence="3">Ricin B lectin domain-containing protein</fullName>
    </recommendedName>
</protein>
<name>A0A1K2CZZ3_STRAR</name>
<dbReference type="CDD" id="cd00161">
    <property type="entry name" value="beta-trefoil_Ricin-like"/>
    <property type="match status" value="1"/>
</dbReference>
<dbReference type="SUPFAM" id="SSF50370">
    <property type="entry name" value="Ricin B-like lectins"/>
    <property type="match status" value="1"/>
</dbReference>
<proteinExistence type="predicted"/>
<sequence length="92" mass="9584">MPETTLEPADPINKACPCPGHVPTLSGRGILIEPVGRPVEGYRIRPVHTRLCVGAEGNSKERGAKLVQASCEGADRGSLFSFDPVATESAGG</sequence>
<organism evidence="1 2">
    <name type="scientific">Streptomyces atratus</name>
    <dbReference type="NCBI Taxonomy" id="1893"/>
    <lineage>
        <taxon>Bacteria</taxon>
        <taxon>Bacillati</taxon>
        <taxon>Actinomycetota</taxon>
        <taxon>Actinomycetes</taxon>
        <taxon>Kitasatosporales</taxon>
        <taxon>Streptomycetaceae</taxon>
        <taxon>Streptomyces</taxon>
    </lineage>
</organism>
<evidence type="ECO:0000313" key="1">
    <source>
        <dbReference type="EMBL" id="SFY16513.1"/>
    </source>
</evidence>
<dbReference type="Gene3D" id="2.80.10.50">
    <property type="match status" value="1"/>
</dbReference>
<accession>A0A1K2CZZ3</accession>
<evidence type="ECO:0008006" key="3">
    <source>
        <dbReference type="Google" id="ProtNLM"/>
    </source>
</evidence>
<dbReference type="AlphaFoldDB" id="A0A1K2CZZ3"/>